<name>A0ABP8K9L9_9ACTN</name>
<organism evidence="1 2">
    <name type="scientific">Tsukamurella soli</name>
    <dbReference type="NCBI Taxonomy" id="644556"/>
    <lineage>
        <taxon>Bacteria</taxon>
        <taxon>Bacillati</taxon>
        <taxon>Actinomycetota</taxon>
        <taxon>Actinomycetes</taxon>
        <taxon>Mycobacteriales</taxon>
        <taxon>Tsukamurellaceae</taxon>
        <taxon>Tsukamurella</taxon>
    </lineage>
</organism>
<gene>
    <name evidence="1" type="ORF">GCM10023147_43760</name>
</gene>
<sequence length="88" mass="9428">MPAASVARSNVVGLASDALDRYRRGVQWSVNNRAADVLALAYFDRSGTRKGPAEAVNSRLEHLRYSALCSLTSPDHSSKPVASDPTTP</sequence>
<proteinExistence type="predicted"/>
<comment type="caution">
    <text evidence="1">The sequence shown here is derived from an EMBL/GenBank/DDBJ whole genome shotgun (WGS) entry which is preliminary data.</text>
</comment>
<keyword evidence="2" id="KW-1185">Reference proteome</keyword>
<evidence type="ECO:0000313" key="1">
    <source>
        <dbReference type="EMBL" id="GAA4402810.1"/>
    </source>
</evidence>
<accession>A0ABP8K9L9</accession>
<evidence type="ECO:0000313" key="2">
    <source>
        <dbReference type="Proteomes" id="UP001500635"/>
    </source>
</evidence>
<protein>
    <recommendedName>
        <fullName evidence="3">Transposase</fullName>
    </recommendedName>
</protein>
<evidence type="ECO:0008006" key="3">
    <source>
        <dbReference type="Google" id="ProtNLM"/>
    </source>
</evidence>
<dbReference type="Proteomes" id="UP001500635">
    <property type="component" value="Unassembled WGS sequence"/>
</dbReference>
<dbReference type="EMBL" id="BAABFR010000101">
    <property type="protein sequence ID" value="GAA4402810.1"/>
    <property type="molecule type" value="Genomic_DNA"/>
</dbReference>
<reference evidence="2" key="1">
    <citation type="journal article" date="2019" name="Int. J. Syst. Evol. Microbiol.">
        <title>The Global Catalogue of Microorganisms (GCM) 10K type strain sequencing project: providing services to taxonomists for standard genome sequencing and annotation.</title>
        <authorList>
            <consortium name="The Broad Institute Genomics Platform"/>
            <consortium name="The Broad Institute Genome Sequencing Center for Infectious Disease"/>
            <person name="Wu L."/>
            <person name="Ma J."/>
        </authorList>
    </citation>
    <scope>NUCLEOTIDE SEQUENCE [LARGE SCALE GENOMIC DNA]</scope>
    <source>
        <strain evidence="2">JCM 17688</strain>
    </source>
</reference>